<protein>
    <submittedName>
        <fullName evidence="2">Uncharacterized protein</fullName>
    </submittedName>
</protein>
<dbReference type="AlphaFoldDB" id="A0A9P5NDF3"/>
<keyword evidence="1" id="KW-0472">Membrane</keyword>
<feature type="transmembrane region" description="Helical" evidence="1">
    <location>
        <begin position="152"/>
        <end position="171"/>
    </location>
</feature>
<evidence type="ECO:0000313" key="3">
    <source>
        <dbReference type="Proteomes" id="UP000724874"/>
    </source>
</evidence>
<keyword evidence="1" id="KW-1133">Transmembrane helix</keyword>
<name>A0A9P5NDF3_GYMJU</name>
<evidence type="ECO:0000313" key="2">
    <source>
        <dbReference type="EMBL" id="KAF8880235.1"/>
    </source>
</evidence>
<organism evidence="2 3">
    <name type="scientific">Gymnopilus junonius</name>
    <name type="common">Spectacular rustgill mushroom</name>
    <name type="synonym">Gymnopilus spectabilis subsp. junonius</name>
    <dbReference type="NCBI Taxonomy" id="109634"/>
    <lineage>
        <taxon>Eukaryota</taxon>
        <taxon>Fungi</taxon>
        <taxon>Dikarya</taxon>
        <taxon>Basidiomycota</taxon>
        <taxon>Agaricomycotina</taxon>
        <taxon>Agaricomycetes</taxon>
        <taxon>Agaricomycetidae</taxon>
        <taxon>Agaricales</taxon>
        <taxon>Agaricineae</taxon>
        <taxon>Hymenogastraceae</taxon>
        <taxon>Gymnopilus</taxon>
    </lineage>
</organism>
<keyword evidence="3" id="KW-1185">Reference proteome</keyword>
<dbReference type="EMBL" id="JADNYJ010000142">
    <property type="protein sequence ID" value="KAF8880235.1"/>
    <property type="molecule type" value="Genomic_DNA"/>
</dbReference>
<sequence length="175" mass="20602">MVWSSRPLAFNSTQRFDTTSLAHSTPFSIFVTKSLRTLSKSNRFYTCFFHYFLTYSPTDDHGLILISWDDATPPSLYHFFLRVISLKHTRRYPYSNCLFEIPPSIIVQTPRGTSKSLRQEYHRRLYHSPLSKRPKYRSQSTTNPFRCSIPCVLLLLSLAVCLDVILTFEYARFRR</sequence>
<keyword evidence="1" id="KW-0812">Transmembrane</keyword>
<gene>
    <name evidence="2" type="ORF">CPB84DRAFT_1735495</name>
</gene>
<comment type="caution">
    <text evidence="2">The sequence shown here is derived from an EMBL/GenBank/DDBJ whole genome shotgun (WGS) entry which is preliminary data.</text>
</comment>
<proteinExistence type="predicted"/>
<accession>A0A9P5NDF3</accession>
<reference evidence="2" key="1">
    <citation type="submission" date="2020-11" db="EMBL/GenBank/DDBJ databases">
        <authorList>
            <consortium name="DOE Joint Genome Institute"/>
            <person name="Ahrendt S."/>
            <person name="Riley R."/>
            <person name="Andreopoulos W."/>
            <person name="LaButti K."/>
            <person name="Pangilinan J."/>
            <person name="Ruiz-duenas F.J."/>
            <person name="Barrasa J.M."/>
            <person name="Sanchez-Garcia M."/>
            <person name="Camarero S."/>
            <person name="Miyauchi S."/>
            <person name="Serrano A."/>
            <person name="Linde D."/>
            <person name="Babiker R."/>
            <person name="Drula E."/>
            <person name="Ayuso-Fernandez I."/>
            <person name="Pacheco R."/>
            <person name="Padilla G."/>
            <person name="Ferreira P."/>
            <person name="Barriuso J."/>
            <person name="Kellner H."/>
            <person name="Castanera R."/>
            <person name="Alfaro M."/>
            <person name="Ramirez L."/>
            <person name="Pisabarro A.G."/>
            <person name="Kuo A."/>
            <person name="Tritt A."/>
            <person name="Lipzen A."/>
            <person name="He G."/>
            <person name="Yan M."/>
            <person name="Ng V."/>
            <person name="Cullen D."/>
            <person name="Martin F."/>
            <person name="Rosso M.-N."/>
            <person name="Henrissat B."/>
            <person name="Hibbett D."/>
            <person name="Martinez A.T."/>
            <person name="Grigoriev I.V."/>
        </authorList>
    </citation>
    <scope>NUCLEOTIDE SEQUENCE</scope>
    <source>
        <strain evidence="2">AH 44721</strain>
    </source>
</reference>
<dbReference type="Proteomes" id="UP000724874">
    <property type="component" value="Unassembled WGS sequence"/>
</dbReference>
<evidence type="ECO:0000256" key="1">
    <source>
        <dbReference type="SAM" id="Phobius"/>
    </source>
</evidence>